<keyword evidence="1" id="KW-0812">Transmembrane</keyword>
<feature type="transmembrane region" description="Helical" evidence="1">
    <location>
        <begin position="105"/>
        <end position="123"/>
    </location>
</feature>
<dbReference type="RefSeq" id="WP_145710702.1">
    <property type="nucleotide sequence ID" value="NZ_BAAAFY010000001.1"/>
</dbReference>
<evidence type="ECO:0000313" key="2">
    <source>
        <dbReference type="EMBL" id="TWI91556.1"/>
    </source>
</evidence>
<reference evidence="2 3" key="1">
    <citation type="journal article" date="2013" name="Stand. Genomic Sci.">
        <title>Genomic Encyclopedia of Type Strains, Phase I: The one thousand microbial genomes (KMG-I) project.</title>
        <authorList>
            <person name="Kyrpides N.C."/>
            <person name="Woyke T."/>
            <person name="Eisen J.A."/>
            <person name="Garrity G."/>
            <person name="Lilburn T.G."/>
            <person name="Beck B.J."/>
            <person name="Whitman W.B."/>
            <person name="Hugenholtz P."/>
            <person name="Klenk H.P."/>
        </authorList>
    </citation>
    <scope>NUCLEOTIDE SEQUENCE [LARGE SCALE GENOMIC DNA]</scope>
    <source>
        <strain evidence="2 3">DSM 13484</strain>
    </source>
</reference>
<feature type="transmembrane region" description="Helical" evidence="1">
    <location>
        <begin position="64"/>
        <end position="85"/>
    </location>
</feature>
<dbReference type="OrthoDB" id="326714at2"/>
<evidence type="ECO:0000313" key="3">
    <source>
        <dbReference type="Proteomes" id="UP000316778"/>
    </source>
</evidence>
<dbReference type="Proteomes" id="UP000316778">
    <property type="component" value="Unassembled WGS sequence"/>
</dbReference>
<keyword evidence="1" id="KW-1133">Transmembrane helix</keyword>
<keyword evidence="3" id="KW-1185">Reference proteome</keyword>
<protein>
    <submittedName>
        <fullName evidence="2">Uncharacterized protein</fullName>
    </submittedName>
</protein>
<dbReference type="EMBL" id="VLLG01000002">
    <property type="protein sequence ID" value="TWI91556.1"/>
    <property type="molecule type" value="Genomic_DNA"/>
</dbReference>
<gene>
    <name evidence="2" type="ORF">LX66_0928</name>
</gene>
<name>A0A562TEN0_CHIJA</name>
<comment type="caution">
    <text evidence="2">The sequence shown here is derived from an EMBL/GenBank/DDBJ whole genome shotgun (WGS) entry which is preliminary data.</text>
</comment>
<feature type="transmembrane region" description="Helical" evidence="1">
    <location>
        <begin position="34"/>
        <end position="52"/>
    </location>
</feature>
<proteinExistence type="predicted"/>
<organism evidence="2 3">
    <name type="scientific">Chitinophaga japonensis</name>
    <name type="common">Flexibacter japonensis</name>
    <dbReference type="NCBI Taxonomy" id="104662"/>
    <lineage>
        <taxon>Bacteria</taxon>
        <taxon>Pseudomonadati</taxon>
        <taxon>Bacteroidota</taxon>
        <taxon>Chitinophagia</taxon>
        <taxon>Chitinophagales</taxon>
        <taxon>Chitinophagaceae</taxon>
        <taxon>Chitinophaga</taxon>
    </lineage>
</organism>
<keyword evidence="1" id="KW-0472">Membrane</keyword>
<sequence length="145" mass="16518">MKKLYRSIALRRYLLLSPLVLFPLLMVATPLNRVYCGSIALALGAVAVLLYRPDLKKKMSLQSAFFLLLCLFYYAGMLLLFPEYVAPQRPSSPFTFIAGTRPEELLLVFTAGMYWSGLFNIFAEPASPVYVMDQDITRSQTEIYR</sequence>
<evidence type="ECO:0000256" key="1">
    <source>
        <dbReference type="SAM" id="Phobius"/>
    </source>
</evidence>
<feature type="transmembrane region" description="Helical" evidence="1">
    <location>
        <begin position="12"/>
        <end position="28"/>
    </location>
</feature>
<accession>A0A562TEN0</accession>
<dbReference type="AlphaFoldDB" id="A0A562TEN0"/>